<sequence>FEKGKAETAFYSESRVDPTGVIEWSIVLSHDVLLKSAHDASRSANKTVETSSKEHLPLSACLTYFPSFCAPCLPLHVSGYRGQPLSPVCSPRPAQSLSLAALSAGS</sequence>
<gene>
    <name evidence="1" type="ORF">PLEPLA_LOCUS3306</name>
</gene>
<evidence type="ECO:0000313" key="1">
    <source>
        <dbReference type="EMBL" id="CAB1415589.1"/>
    </source>
</evidence>
<dbReference type="AlphaFoldDB" id="A0A9N7TP44"/>
<feature type="non-terminal residue" evidence="1">
    <location>
        <position position="106"/>
    </location>
</feature>
<name>A0A9N7TP44_PLEPL</name>
<organism evidence="1 2">
    <name type="scientific">Pleuronectes platessa</name>
    <name type="common">European plaice</name>
    <dbReference type="NCBI Taxonomy" id="8262"/>
    <lineage>
        <taxon>Eukaryota</taxon>
        <taxon>Metazoa</taxon>
        <taxon>Chordata</taxon>
        <taxon>Craniata</taxon>
        <taxon>Vertebrata</taxon>
        <taxon>Euteleostomi</taxon>
        <taxon>Actinopterygii</taxon>
        <taxon>Neopterygii</taxon>
        <taxon>Teleostei</taxon>
        <taxon>Neoteleostei</taxon>
        <taxon>Acanthomorphata</taxon>
        <taxon>Carangaria</taxon>
        <taxon>Pleuronectiformes</taxon>
        <taxon>Pleuronectoidei</taxon>
        <taxon>Pleuronectidae</taxon>
        <taxon>Pleuronectes</taxon>
    </lineage>
</organism>
<reference evidence="1" key="1">
    <citation type="submission" date="2020-03" db="EMBL/GenBank/DDBJ databases">
        <authorList>
            <person name="Weist P."/>
        </authorList>
    </citation>
    <scope>NUCLEOTIDE SEQUENCE</scope>
</reference>
<evidence type="ECO:0000313" key="2">
    <source>
        <dbReference type="Proteomes" id="UP001153269"/>
    </source>
</evidence>
<dbReference type="Proteomes" id="UP001153269">
    <property type="component" value="Unassembled WGS sequence"/>
</dbReference>
<protein>
    <submittedName>
        <fullName evidence="1">Uncharacterized protein</fullName>
    </submittedName>
</protein>
<keyword evidence="2" id="KW-1185">Reference proteome</keyword>
<dbReference type="EMBL" id="CADEAL010000163">
    <property type="protein sequence ID" value="CAB1415589.1"/>
    <property type="molecule type" value="Genomic_DNA"/>
</dbReference>
<comment type="caution">
    <text evidence="1">The sequence shown here is derived from an EMBL/GenBank/DDBJ whole genome shotgun (WGS) entry which is preliminary data.</text>
</comment>
<proteinExistence type="predicted"/>
<accession>A0A9N7TP44</accession>